<dbReference type="RefSeq" id="WP_272092144.1">
    <property type="nucleotide sequence ID" value="NZ_JAQNDL010000005.1"/>
</dbReference>
<gene>
    <name evidence="1" type="ORF">POL25_42350</name>
</gene>
<comment type="caution">
    <text evidence="1">The sequence shown here is derived from an EMBL/GenBank/DDBJ whole genome shotgun (WGS) entry which is preliminary data.</text>
</comment>
<reference evidence="1 2" key="1">
    <citation type="submission" date="2022-11" db="EMBL/GenBank/DDBJ databases">
        <title>Minimal conservation of predation-associated metabolite biosynthetic gene clusters underscores biosynthetic potential of Myxococcota including descriptions for ten novel species: Archangium lansinium sp. nov., Myxococcus landrumus sp. nov., Nannocystis bai.</title>
        <authorList>
            <person name="Ahearne A."/>
            <person name="Stevens C."/>
            <person name="Dowd S."/>
        </authorList>
    </citation>
    <scope>NUCLEOTIDE SEQUENCE [LARGE SCALE GENOMIC DNA]</scope>
    <source>
        <strain evidence="1 2">BB15-2</strain>
    </source>
</reference>
<name>A0ABT5EDG5_9BACT</name>
<evidence type="ECO:0000313" key="2">
    <source>
        <dbReference type="Proteomes" id="UP001221686"/>
    </source>
</evidence>
<proteinExistence type="predicted"/>
<sequence>MARRDSPPLHTPDGRYIVVRGRLWRAANPFLAEGARAELVRALMTARRDVRRAGAEGDDEALRAARSRVHAAKVGLGERGPVWWKDGAPDLGRRMIQNTAYAQWYRERLSSLARSKDPPITSAGVT</sequence>
<dbReference type="Proteomes" id="UP001221686">
    <property type="component" value="Unassembled WGS sequence"/>
</dbReference>
<accession>A0ABT5EDG5</accession>
<protein>
    <submittedName>
        <fullName evidence="1">Uncharacterized protein</fullName>
    </submittedName>
</protein>
<dbReference type="EMBL" id="JAQNDL010000005">
    <property type="protein sequence ID" value="MDC0723600.1"/>
    <property type="molecule type" value="Genomic_DNA"/>
</dbReference>
<organism evidence="1 2">
    <name type="scientific">Nannocystis bainbridge</name>
    <dbReference type="NCBI Taxonomy" id="2995303"/>
    <lineage>
        <taxon>Bacteria</taxon>
        <taxon>Pseudomonadati</taxon>
        <taxon>Myxococcota</taxon>
        <taxon>Polyangia</taxon>
        <taxon>Nannocystales</taxon>
        <taxon>Nannocystaceae</taxon>
        <taxon>Nannocystis</taxon>
    </lineage>
</organism>
<evidence type="ECO:0000313" key="1">
    <source>
        <dbReference type="EMBL" id="MDC0723600.1"/>
    </source>
</evidence>
<keyword evidence="2" id="KW-1185">Reference proteome</keyword>